<proteinExistence type="predicted"/>
<dbReference type="RefSeq" id="XP_045146515.1">
    <property type="nucleotide sequence ID" value="XM_045290580.1"/>
</dbReference>
<protein>
    <submittedName>
        <fullName evidence="2">Nuclear RNA export factor 2-like</fullName>
    </submittedName>
</protein>
<keyword evidence="1" id="KW-1185">Reference proteome</keyword>
<evidence type="ECO:0000313" key="1">
    <source>
        <dbReference type="Proteomes" id="UP000694863"/>
    </source>
</evidence>
<gene>
    <name evidence="2" type="primary">LOC101648549</name>
</gene>
<sequence length="448" mass="51290">MVGEEQKEDSPQWFKVAITDGRKYKKPWLLSSIQSHCSVPFTPIDFHYVGLRAQFFISDASIASALKDVSDKILDDNSQKISIVVSPTIVPNCERNKLKPEKMEQLKVAMKKRYLASHQALDLQSFRFDPILVDHGIDMILNRKSCMDAALTIIEEDFPELLSLNLRNNKLYRLDSLSNIVEMAPKLQILNLSKNELKSAWELDKIKGLNLKELWLKGNPLCRNYSNNSTYVSTLLELFPKLTRLDGLELFSTLSCGNGKKKLPVCKGSVYGSDTLKSLIWQFLTEYYYIYDHGDRHVLLNTYHDNACFSLTVPFNSDDGVLGSLNLYSKSSRNMIKIKDSVPRTQLLKYTKTEIVDFLSALPKTQHDLSSFVVDTCVQTENMFYFSVNGQFKEVETSYLPHNCDFTRIFILNRTSNSSLCIVNDQLFVKDIRFDEPKTDLLIGHIIL</sequence>
<name>A0AC55D435_ECHTE</name>
<accession>A0AC55D435</accession>
<evidence type="ECO:0000313" key="2">
    <source>
        <dbReference type="RefSeq" id="XP_045146515.1"/>
    </source>
</evidence>
<dbReference type="Proteomes" id="UP000694863">
    <property type="component" value="Unplaced"/>
</dbReference>
<organism evidence="1 2">
    <name type="scientific">Echinops telfairi</name>
    <name type="common">Lesser hedgehog tenrec</name>
    <dbReference type="NCBI Taxonomy" id="9371"/>
    <lineage>
        <taxon>Eukaryota</taxon>
        <taxon>Metazoa</taxon>
        <taxon>Chordata</taxon>
        <taxon>Craniata</taxon>
        <taxon>Vertebrata</taxon>
        <taxon>Euteleostomi</taxon>
        <taxon>Mammalia</taxon>
        <taxon>Eutheria</taxon>
        <taxon>Afrotheria</taxon>
        <taxon>Tenrecidae</taxon>
        <taxon>Tenrecinae</taxon>
        <taxon>Echinops</taxon>
    </lineage>
</organism>
<reference evidence="2" key="1">
    <citation type="submission" date="2025-08" db="UniProtKB">
        <authorList>
            <consortium name="RefSeq"/>
        </authorList>
    </citation>
    <scope>IDENTIFICATION</scope>
</reference>